<dbReference type="Pfam" id="PF00296">
    <property type="entry name" value="Bac_luciferase"/>
    <property type="match status" value="1"/>
</dbReference>
<dbReference type="PANTHER" id="PTHR42847">
    <property type="entry name" value="ALKANESULFONATE MONOOXYGENASE"/>
    <property type="match status" value="1"/>
</dbReference>
<dbReference type="Proteomes" id="UP001519363">
    <property type="component" value="Unassembled WGS sequence"/>
</dbReference>
<evidence type="ECO:0000313" key="6">
    <source>
        <dbReference type="EMBL" id="MBP2479207.1"/>
    </source>
</evidence>
<keyword evidence="1" id="KW-0285">Flavoprotein</keyword>
<evidence type="ECO:0000256" key="3">
    <source>
        <dbReference type="ARBA" id="ARBA00023002"/>
    </source>
</evidence>
<proteinExistence type="predicted"/>
<dbReference type="SUPFAM" id="SSF51679">
    <property type="entry name" value="Bacterial luciferase-like"/>
    <property type="match status" value="1"/>
</dbReference>
<feature type="domain" description="Luciferase-like" evidence="5">
    <location>
        <begin position="18"/>
        <end position="168"/>
    </location>
</feature>
<sequence>MPLRLGLTWCPPESVDLPTRIELARAAEEVGFDWLLHVGGQEDPHLAALVWAPVLMAATRRIEVVTTLHTRYLPPAVLARLGANMDVLSEGRWAWHVVAGPAEDPAGGLRPLTAPERDRHAAETVRAVKEIWRARGGELDFDGEFYRLSGRLPGPHPVRQPRPPLFTGELAPAVVSECDYALVPLAQVDAALVQRLAGRVVATVEATAPAAELAERLLAVHRRTGLHGFQLRPTGWSADRLRALGEVFTYLTEAGARTEPGTS</sequence>
<evidence type="ECO:0000256" key="1">
    <source>
        <dbReference type="ARBA" id="ARBA00022630"/>
    </source>
</evidence>
<dbReference type="PANTHER" id="PTHR42847:SF4">
    <property type="entry name" value="ALKANESULFONATE MONOOXYGENASE-RELATED"/>
    <property type="match status" value="1"/>
</dbReference>
<dbReference type="RefSeq" id="WP_086787809.1">
    <property type="nucleotide sequence ID" value="NZ_JAGIOO010000001.1"/>
</dbReference>
<comment type="caution">
    <text evidence="6">The sequence shown here is derived from an EMBL/GenBank/DDBJ whole genome shotgun (WGS) entry which is preliminary data.</text>
</comment>
<name>A0ABS5ASL0_9PSEU</name>
<dbReference type="InterPro" id="IPR011251">
    <property type="entry name" value="Luciferase-like_dom"/>
</dbReference>
<dbReference type="EMBL" id="JAGIOO010000001">
    <property type="protein sequence ID" value="MBP2479207.1"/>
    <property type="molecule type" value="Genomic_DNA"/>
</dbReference>
<reference evidence="6 7" key="1">
    <citation type="submission" date="2021-03" db="EMBL/GenBank/DDBJ databases">
        <title>Sequencing the genomes of 1000 actinobacteria strains.</title>
        <authorList>
            <person name="Klenk H.-P."/>
        </authorList>
    </citation>
    <scope>NUCLEOTIDE SEQUENCE [LARGE SCALE GENOMIC DNA]</scope>
    <source>
        <strain evidence="6 7">DSM 44580</strain>
    </source>
</reference>
<evidence type="ECO:0000256" key="4">
    <source>
        <dbReference type="ARBA" id="ARBA00023033"/>
    </source>
</evidence>
<accession>A0ABS5ASL0</accession>
<keyword evidence="3" id="KW-0560">Oxidoreductase</keyword>
<dbReference type="InterPro" id="IPR036661">
    <property type="entry name" value="Luciferase-like_sf"/>
</dbReference>
<evidence type="ECO:0000256" key="2">
    <source>
        <dbReference type="ARBA" id="ARBA00022643"/>
    </source>
</evidence>
<keyword evidence="7" id="KW-1185">Reference proteome</keyword>
<evidence type="ECO:0000259" key="5">
    <source>
        <dbReference type="Pfam" id="PF00296"/>
    </source>
</evidence>
<keyword evidence="4" id="KW-0503">Monooxygenase</keyword>
<keyword evidence="2" id="KW-0288">FMN</keyword>
<protein>
    <submittedName>
        <fullName evidence="6">Alkanesulfonate monooxygenase SsuD/methylene tetrahydromethanopterin reductase-like flavin-dependent oxidoreductase (Luciferase family)</fullName>
    </submittedName>
</protein>
<organism evidence="6 7">
    <name type="scientific">Crossiella equi</name>
    <dbReference type="NCBI Taxonomy" id="130796"/>
    <lineage>
        <taxon>Bacteria</taxon>
        <taxon>Bacillati</taxon>
        <taxon>Actinomycetota</taxon>
        <taxon>Actinomycetes</taxon>
        <taxon>Pseudonocardiales</taxon>
        <taxon>Pseudonocardiaceae</taxon>
        <taxon>Crossiella</taxon>
    </lineage>
</organism>
<gene>
    <name evidence="6" type="ORF">JOF53_008079</name>
</gene>
<dbReference type="InterPro" id="IPR050172">
    <property type="entry name" value="SsuD_RutA_monooxygenase"/>
</dbReference>
<dbReference type="Gene3D" id="3.20.20.30">
    <property type="entry name" value="Luciferase-like domain"/>
    <property type="match status" value="1"/>
</dbReference>
<evidence type="ECO:0000313" key="7">
    <source>
        <dbReference type="Proteomes" id="UP001519363"/>
    </source>
</evidence>